<dbReference type="InterPro" id="IPR003675">
    <property type="entry name" value="Rce1/LyrA-like_dom"/>
</dbReference>
<dbReference type="GO" id="GO:0006508">
    <property type="term" value="P:proteolysis"/>
    <property type="evidence" value="ECO:0007669"/>
    <property type="project" value="UniProtKB-KW"/>
</dbReference>
<keyword evidence="3" id="KW-0482">Metalloprotease</keyword>
<dbReference type="Proteomes" id="UP000256718">
    <property type="component" value="Unassembled WGS sequence"/>
</dbReference>
<evidence type="ECO:0000313" key="3">
    <source>
        <dbReference type="EMBL" id="RDY82762.1"/>
    </source>
</evidence>
<evidence type="ECO:0000259" key="2">
    <source>
        <dbReference type="Pfam" id="PF02517"/>
    </source>
</evidence>
<dbReference type="RefSeq" id="WP_001866641.1">
    <property type="nucleotide sequence ID" value="NZ_CGBQ01000001.1"/>
</dbReference>
<keyword evidence="3" id="KW-0378">Hydrolase</keyword>
<dbReference type="EMBL" id="QHGZ01000132">
    <property type="protein sequence ID" value="RDY82762.1"/>
    <property type="molecule type" value="Genomic_DNA"/>
</dbReference>
<name>A0A5N0R4E1_STRAG</name>
<comment type="similarity">
    <text evidence="1">Belongs to the UPF0177 family.</text>
</comment>
<dbReference type="Pfam" id="PF02517">
    <property type="entry name" value="Rce1-like"/>
    <property type="match status" value="1"/>
</dbReference>
<comment type="caution">
    <text evidence="3">The sequence shown here is derived from an EMBL/GenBank/DDBJ whole genome shotgun (WGS) entry which is preliminary data.</text>
</comment>
<evidence type="ECO:0000313" key="4">
    <source>
        <dbReference type="Proteomes" id="UP000256718"/>
    </source>
</evidence>
<accession>A0A5N0R4E1</accession>
<dbReference type="AlphaFoldDB" id="A0A5N0R4E1"/>
<protein>
    <submittedName>
        <fullName evidence="3">CPBP family intramembrane metalloprotease</fullName>
    </submittedName>
</protein>
<organism evidence="3 4">
    <name type="scientific">Streptococcus agalactiae</name>
    <dbReference type="NCBI Taxonomy" id="1311"/>
    <lineage>
        <taxon>Bacteria</taxon>
        <taxon>Bacillati</taxon>
        <taxon>Bacillota</taxon>
        <taxon>Bacilli</taxon>
        <taxon>Lactobacillales</taxon>
        <taxon>Streptococcaceae</taxon>
        <taxon>Streptococcus</taxon>
    </lineage>
</organism>
<dbReference type="GO" id="GO:0080120">
    <property type="term" value="P:CAAX-box protein maturation"/>
    <property type="evidence" value="ECO:0007669"/>
    <property type="project" value="UniProtKB-ARBA"/>
</dbReference>
<proteinExistence type="inferred from homology"/>
<keyword evidence="3" id="KW-0645">Protease</keyword>
<gene>
    <name evidence="3" type="ORF">C4618_05085</name>
</gene>
<feature type="domain" description="CAAX prenyl protease 2/Lysostaphin resistance protein A-like" evidence="2">
    <location>
        <begin position="2"/>
        <end position="69"/>
    </location>
</feature>
<dbReference type="GO" id="GO:0004175">
    <property type="term" value="F:endopeptidase activity"/>
    <property type="evidence" value="ECO:0007669"/>
    <property type="project" value="UniProtKB-ARBA"/>
</dbReference>
<evidence type="ECO:0000256" key="1">
    <source>
        <dbReference type="ARBA" id="ARBA00009067"/>
    </source>
</evidence>
<reference evidence="3 4" key="1">
    <citation type="journal article" date="2018" name="Emerg. Microbes Infect.">
        <title>Phenotypic and molecular analysis of nontypeable Group B streptococci: identification of cps2a and hybrid cps2a/cps5 Group B streptococcal capsule gene clusters.</title>
        <authorList>
            <person name="Alhhazmi A."/>
            <person name="Tyrrell G.J."/>
        </authorList>
    </citation>
    <scope>NUCLEOTIDE SEQUENCE [LARGE SCALE GENOMIC DNA]</scope>
    <source>
        <strain evidence="3 4">PLGBS17</strain>
    </source>
</reference>
<sequence length="84" mass="9647">MFVMRTFGNSLSGPLVVILSSILFSWSHLHGLSVVDFVVYFGMGLIFASLHHYTKSIHYSIGEHIVWNSLSYIFYFLTFLLDLL</sequence>
<dbReference type="GO" id="GO:0008237">
    <property type="term" value="F:metallopeptidase activity"/>
    <property type="evidence" value="ECO:0007669"/>
    <property type="project" value="UniProtKB-KW"/>
</dbReference>